<dbReference type="AlphaFoldDB" id="A0A5Q0BNH5"/>
<organism evidence="3 4">
    <name type="scientific">Candidatus Methylospira mobilis</name>
    <dbReference type="NCBI Taxonomy" id="1808979"/>
    <lineage>
        <taxon>Bacteria</taxon>
        <taxon>Pseudomonadati</taxon>
        <taxon>Pseudomonadota</taxon>
        <taxon>Gammaproteobacteria</taxon>
        <taxon>Methylococcales</taxon>
        <taxon>Methylococcaceae</taxon>
        <taxon>Candidatus Methylospira</taxon>
    </lineage>
</organism>
<feature type="transmembrane region" description="Helical" evidence="1">
    <location>
        <begin position="34"/>
        <end position="52"/>
    </location>
</feature>
<dbReference type="GO" id="GO:0005975">
    <property type="term" value="P:carbohydrate metabolic process"/>
    <property type="evidence" value="ECO:0007669"/>
    <property type="project" value="InterPro"/>
</dbReference>
<keyword evidence="1" id="KW-1133">Transmembrane helix</keyword>
<dbReference type="InParanoid" id="A0A5Q0BNH5"/>
<evidence type="ECO:0000259" key="2">
    <source>
        <dbReference type="PROSITE" id="PS51677"/>
    </source>
</evidence>
<evidence type="ECO:0000313" key="3">
    <source>
        <dbReference type="EMBL" id="QFY45149.1"/>
    </source>
</evidence>
<dbReference type="Proteomes" id="UP000325755">
    <property type="component" value="Chromosome"/>
</dbReference>
<sequence length="281" mass="31161">MISGWKPSFFLRASFAVHGLALFTVIVLPKLWVWAISATLINHLALTIFGLWPTCRYLGPNLTCLPEAARRRNEVALTFDDGPDPEVTPLVLEILDRYQAKATFFVVGARAMRFPGLCREIARRGHTLANHTQHHKNTFACLGWSGQMQQIVMAQQTIKRITGQEPRFFRAPMGMRNPILDPVLSCLGLPLITWNRRGYDTRCADCKTLLARLTSKLGAGDIVLLHDGNSAIGVNGQPVILELLPKLLNIIAAMRLNPVALKDALCVPQPIDSIKPPGCRK</sequence>
<proteinExistence type="predicted"/>
<feature type="transmembrane region" description="Helical" evidence="1">
    <location>
        <begin position="9"/>
        <end position="28"/>
    </location>
</feature>
<dbReference type="PANTHER" id="PTHR10587:SF137">
    <property type="entry name" value="4-DEOXY-4-FORMAMIDO-L-ARABINOSE-PHOSPHOUNDECAPRENOL DEFORMYLASE ARND-RELATED"/>
    <property type="match status" value="1"/>
</dbReference>
<dbReference type="PROSITE" id="PS51677">
    <property type="entry name" value="NODB"/>
    <property type="match status" value="1"/>
</dbReference>
<dbReference type="Pfam" id="PF01522">
    <property type="entry name" value="Polysacc_deac_1"/>
    <property type="match status" value="1"/>
</dbReference>
<reference evidence="3 4" key="1">
    <citation type="submission" date="2019-09" db="EMBL/GenBank/DDBJ databases">
        <title>Ecophysiology of the spiral-shaped methanotroph Methylospira mobilis as revealed by the complete genome sequence.</title>
        <authorList>
            <person name="Oshkin I.Y."/>
            <person name="Dedysh S.N."/>
            <person name="Miroshnikov K."/>
            <person name="Danilova O.V."/>
            <person name="Hakobyan A."/>
            <person name="Liesack W."/>
        </authorList>
    </citation>
    <scope>NUCLEOTIDE SEQUENCE [LARGE SCALE GENOMIC DNA]</scope>
    <source>
        <strain evidence="3 4">Shm1</strain>
    </source>
</reference>
<dbReference type="EMBL" id="CP044205">
    <property type="protein sequence ID" value="QFY45149.1"/>
    <property type="molecule type" value="Genomic_DNA"/>
</dbReference>
<evidence type="ECO:0000256" key="1">
    <source>
        <dbReference type="SAM" id="Phobius"/>
    </source>
</evidence>
<dbReference type="PANTHER" id="PTHR10587">
    <property type="entry name" value="GLYCOSYL TRANSFERASE-RELATED"/>
    <property type="match status" value="1"/>
</dbReference>
<dbReference type="InterPro" id="IPR011330">
    <property type="entry name" value="Glyco_hydro/deAcase_b/a-brl"/>
</dbReference>
<dbReference type="KEGG" id="mmob:F6R98_15865"/>
<dbReference type="OrthoDB" id="276604at2"/>
<dbReference type="Gene3D" id="3.20.20.370">
    <property type="entry name" value="Glycoside hydrolase/deacetylase"/>
    <property type="match status" value="1"/>
</dbReference>
<keyword evidence="1" id="KW-0812">Transmembrane</keyword>
<name>A0A5Q0BNH5_9GAMM</name>
<dbReference type="CDD" id="cd10917">
    <property type="entry name" value="CE4_NodB_like_6s_7s"/>
    <property type="match status" value="1"/>
</dbReference>
<dbReference type="InterPro" id="IPR050248">
    <property type="entry name" value="Polysacc_deacetylase_ArnD"/>
</dbReference>
<keyword evidence="1" id="KW-0472">Membrane</keyword>
<dbReference type="InterPro" id="IPR002509">
    <property type="entry name" value="NODB_dom"/>
</dbReference>
<dbReference type="GO" id="GO:0016810">
    <property type="term" value="F:hydrolase activity, acting on carbon-nitrogen (but not peptide) bonds"/>
    <property type="evidence" value="ECO:0007669"/>
    <property type="project" value="InterPro"/>
</dbReference>
<gene>
    <name evidence="3" type="ORF">F6R98_15865</name>
</gene>
<feature type="domain" description="NodB homology" evidence="2">
    <location>
        <begin position="73"/>
        <end position="259"/>
    </location>
</feature>
<keyword evidence="4" id="KW-1185">Reference proteome</keyword>
<evidence type="ECO:0000313" key="4">
    <source>
        <dbReference type="Proteomes" id="UP000325755"/>
    </source>
</evidence>
<accession>A0A5Q0BNH5</accession>
<protein>
    <submittedName>
        <fullName evidence="3">Polysaccharide deacetylase family protein</fullName>
    </submittedName>
</protein>
<dbReference type="SUPFAM" id="SSF88713">
    <property type="entry name" value="Glycoside hydrolase/deacetylase"/>
    <property type="match status" value="1"/>
</dbReference>